<dbReference type="Pfam" id="PF00355">
    <property type="entry name" value="Rieske"/>
    <property type="match status" value="1"/>
</dbReference>
<protein>
    <submittedName>
        <fullName evidence="6">DUF2231 domain-containing protein</fullName>
    </submittedName>
</protein>
<dbReference type="InterPro" id="IPR036922">
    <property type="entry name" value="Rieske_2Fe-2S_sf"/>
</dbReference>
<dbReference type="PROSITE" id="PS51296">
    <property type="entry name" value="RIESKE"/>
    <property type="match status" value="1"/>
</dbReference>
<reference evidence="7" key="1">
    <citation type="journal article" date="2019" name="Int. J. Syst. Evol. Microbiol.">
        <title>The Global Catalogue of Microorganisms (GCM) 10K type strain sequencing project: providing services to taxonomists for standard genome sequencing and annotation.</title>
        <authorList>
            <consortium name="The Broad Institute Genomics Platform"/>
            <consortium name="The Broad Institute Genome Sequencing Center for Infectious Disease"/>
            <person name="Wu L."/>
            <person name="Ma J."/>
        </authorList>
    </citation>
    <scope>NUCLEOTIDE SEQUENCE [LARGE SCALE GENOMIC DNA]</scope>
    <source>
        <strain evidence="7">CGMCC 1.12471</strain>
    </source>
</reference>
<evidence type="ECO:0000313" key="7">
    <source>
        <dbReference type="Proteomes" id="UP001597347"/>
    </source>
</evidence>
<sequence length="290" mass="30818">MRELPFLKPVARLEDLHLLDPVIGHLKPLLLKVMKPRGLEDLLHGVPAGHPVHPVLVQIPIGTWASAALLDALPGTARTSRLLVGTGILAAAPAILTGWADWARSGTRSQRVGLVHAASNEIGWIVYVLSYADRRWGSEPRGRLLGWAAFTLIGVGGYLGGHLAYRQAVGANHAQAVLERFPAGWHSIGPLADLPEERPVRREVEGESLFVLRRGGRVDVLSDVSTHLGEPLTGGVLTDPGAGAATIETAGGSVFEVETGEVVHGPATAPAIVLESRVEGELVEVRLPRP</sequence>
<dbReference type="Gene3D" id="2.102.10.10">
    <property type="entry name" value="Rieske [2Fe-2S] iron-sulphur domain"/>
    <property type="match status" value="1"/>
</dbReference>
<dbReference type="Proteomes" id="UP001597347">
    <property type="component" value="Unassembled WGS sequence"/>
</dbReference>
<dbReference type="RefSeq" id="WP_377932199.1">
    <property type="nucleotide sequence ID" value="NZ_JBHUEA010000004.1"/>
</dbReference>
<evidence type="ECO:0000256" key="1">
    <source>
        <dbReference type="ARBA" id="ARBA00022714"/>
    </source>
</evidence>
<dbReference type="Pfam" id="PF09990">
    <property type="entry name" value="DUF2231"/>
    <property type="match status" value="1"/>
</dbReference>
<name>A0ABW4LAU0_9MICO</name>
<keyword evidence="2" id="KW-0479">Metal-binding</keyword>
<keyword evidence="1" id="KW-0001">2Fe-2S</keyword>
<dbReference type="InterPro" id="IPR017941">
    <property type="entry name" value="Rieske_2Fe-2S"/>
</dbReference>
<dbReference type="EMBL" id="JBHUEA010000004">
    <property type="protein sequence ID" value="MFD1720660.1"/>
    <property type="molecule type" value="Genomic_DNA"/>
</dbReference>
<evidence type="ECO:0000259" key="5">
    <source>
        <dbReference type="PROSITE" id="PS51296"/>
    </source>
</evidence>
<keyword evidence="3" id="KW-0408">Iron</keyword>
<organism evidence="6 7">
    <name type="scientific">Amnibacterium endophyticum</name>
    <dbReference type="NCBI Taxonomy" id="2109337"/>
    <lineage>
        <taxon>Bacteria</taxon>
        <taxon>Bacillati</taxon>
        <taxon>Actinomycetota</taxon>
        <taxon>Actinomycetes</taxon>
        <taxon>Micrococcales</taxon>
        <taxon>Microbacteriaceae</taxon>
        <taxon>Amnibacterium</taxon>
    </lineage>
</organism>
<dbReference type="SUPFAM" id="SSF50022">
    <property type="entry name" value="ISP domain"/>
    <property type="match status" value="1"/>
</dbReference>
<keyword evidence="4" id="KW-0411">Iron-sulfur</keyword>
<dbReference type="InterPro" id="IPR019251">
    <property type="entry name" value="DUF2231_TM"/>
</dbReference>
<evidence type="ECO:0000256" key="2">
    <source>
        <dbReference type="ARBA" id="ARBA00022723"/>
    </source>
</evidence>
<keyword evidence="7" id="KW-1185">Reference proteome</keyword>
<feature type="domain" description="Rieske" evidence="5">
    <location>
        <begin position="186"/>
        <end position="285"/>
    </location>
</feature>
<dbReference type="CDD" id="cd03467">
    <property type="entry name" value="Rieske"/>
    <property type="match status" value="1"/>
</dbReference>
<evidence type="ECO:0000256" key="3">
    <source>
        <dbReference type="ARBA" id="ARBA00023004"/>
    </source>
</evidence>
<gene>
    <name evidence="6" type="ORF">ACFSBI_03795</name>
</gene>
<accession>A0ABW4LAU0</accession>
<comment type="caution">
    <text evidence="6">The sequence shown here is derived from an EMBL/GenBank/DDBJ whole genome shotgun (WGS) entry which is preliminary data.</text>
</comment>
<evidence type="ECO:0000256" key="4">
    <source>
        <dbReference type="ARBA" id="ARBA00023014"/>
    </source>
</evidence>
<proteinExistence type="predicted"/>
<evidence type="ECO:0000313" key="6">
    <source>
        <dbReference type="EMBL" id="MFD1720660.1"/>
    </source>
</evidence>